<dbReference type="STRING" id="101091.A0A1C7NQN4"/>
<sequence length="157" mass="17971">MKKSLTKKQATQVFKDHDINDEGILDGTYLVKALRFLGLPITEADIPDLLECVGREKDRFVNLDEFLEIMTELKNNEDDVEEDAFEGDELIADKAFEMLVDPSTNAITLESLLRACKEQDETWTRQQVVEMMHEADLNHDGMIDSKEFTMICRKAGL</sequence>
<comment type="caution">
    <text evidence="4">The sequence shown here is derived from an EMBL/GenBank/DDBJ whole genome shotgun (WGS) entry which is preliminary data.</text>
</comment>
<dbReference type="PROSITE" id="PS00018">
    <property type="entry name" value="EF_HAND_1"/>
    <property type="match status" value="1"/>
</dbReference>
<name>A0A1C7NQN4_9FUNG</name>
<organism evidence="4 5">
    <name type="scientific">Choanephora cucurbitarum</name>
    <dbReference type="NCBI Taxonomy" id="101091"/>
    <lineage>
        <taxon>Eukaryota</taxon>
        <taxon>Fungi</taxon>
        <taxon>Fungi incertae sedis</taxon>
        <taxon>Mucoromycota</taxon>
        <taxon>Mucoromycotina</taxon>
        <taxon>Mucoromycetes</taxon>
        <taxon>Mucorales</taxon>
        <taxon>Mucorineae</taxon>
        <taxon>Choanephoraceae</taxon>
        <taxon>Choanephoroideae</taxon>
        <taxon>Choanephora</taxon>
    </lineage>
</organism>
<dbReference type="InterPro" id="IPR011992">
    <property type="entry name" value="EF-hand-dom_pair"/>
</dbReference>
<dbReference type="SUPFAM" id="SSF47473">
    <property type="entry name" value="EF-hand"/>
    <property type="match status" value="1"/>
</dbReference>
<evidence type="ECO:0000313" key="5">
    <source>
        <dbReference type="Proteomes" id="UP000093000"/>
    </source>
</evidence>
<dbReference type="InterPro" id="IPR018247">
    <property type="entry name" value="EF_Hand_1_Ca_BS"/>
</dbReference>
<dbReference type="InterPro" id="IPR050230">
    <property type="entry name" value="CALM/Myosin/TropC-like"/>
</dbReference>
<keyword evidence="1" id="KW-0677">Repeat</keyword>
<dbReference type="AlphaFoldDB" id="A0A1C7NQN4"/>
<feature type="domain" description="EF-hand" evidence="3">
    <location>
        <begin position="123"/>
        <end position="157"/>
    </location>
</feature>
<dbReference type="GO" id="GO:0016460">
    <property type="term" value="C:myosin II complex"/>
    <property type="evidence" value="ECO:0007669"/>
    <property type="project" value="TreeGrafter"/>
</dbReference>
<dbReference type="Proteomes" id="UP000093000">
    <property type="component" value="Unassembled WGS sequence"/>
</dbReference>
<dbReference type="Pfam" id="PF13833">
    <property type="entry name" value="EF-hand_8"/>
    <property type="match status" value="1"/>
</dbReference>
<evidence type="ECO:0000256" key="1">
    <source>
        <dbReference type="ARBA" id="ARBA00022737"/>
    </source>
</evidence>
<accession>A0A1C7NQN4</accession>
<dbReference type="EMBL" id="LUGH01000011">
    <property type="protein sequence ID" value="OBZ91431.1"/>
    <property type="molecule type" value="Genomic_DNA"/>
</dbReference>
<dbReference type="Pfam" id="PF13499">
    <property type="entry name" value="EF-hand_7"/>
    <property type="match status" value="1"/>
</dbReference>
<dbReference type="SMART" id="SM00054">
    <property type="entry name" value="EFh"/>
    <property type="match status" value="2"/>
</dbReference>
<dbReference type="PANTHER" id="PTHR23048:SF0">
    <property type="entry name" value="CALMODULIN LIKE 3"/>
    <property type="match status" value="1"/>
</dbReference>
<dbReference type="Gene3D" id="1.10.238.10">
    <property type="entry name" value="EF-hand"/>
    <property type="match status" value="2"/>
</dbReference>
<dbReference type="OrthoDB" id="26525at2759"/>
<gene>
    <name evidence="4" type="primary">CATR</name>
    <name evidence="4" type="ORF">A0J61_00509</name>
</gene>
<protein>
    <submittedName>
        <fullName evidence="4">Caltractin</fullName>
    </submittedName>
</protein>
<dbReference type="InParanoid" id="A0A1C7NQN4"/>
<evidence type="ECO:0000313" key="4">
    <source>
        <dbReference type="EMBL" id="OBZ91431.1"/>
    </source>
</evidence>
<keyword evidence="2" id="KW-0106">Calcium</keyword>
<keyword evidence="5" id="KW-1185">Reference proteome</keyword>
<dbReference type="InterPro" id="IPR002048">
    <property type="entry name" value="EF_hand_dom"/>
</dbReference>
<evidence type="ECO:0000259" key="3">
    <source>
        <dbReference type="PROSITE" id="PS50222"/>
    </source>
</evidence>
<dbReference type="PROSITE" id="PS50222">
    <property type="entry name" value="EF_HAND_2"/>
    <property type="match status" value="2"/>
</dbReference>
<dbReference type="GO" id="GO:0005509">
    <property type="term" value="F:calcium ion binding"/>
    <property type="evidence" value="ECO:0007669"/>
    <property type="project" value="InterPro"/>
</dbReference>
<dbReference type="PANTHER" id="PTHR23048">
    <property type="entry name" value="MYOSIN LIGHT CHAIN 1, 3"/>
    <property type="match status" value="1"/>
</dbReference>
<reference evidence="4 5" key="1">
    <citation type="submission" date="2016-03" db="EMBL/GenBank/DDBJ databases">
        <title>Choanephora cucurbitarum.</title>
        <authorList>
            <person name="Min B."/>
            <person name="Park H."/>
            <person name="Park J.-H."/>
            <person name="Shin H.-D."/>
            <person name="Choi I.-G."/>
        </authorList>
    </citation>
    <scope>NUCLEOTIDE SEQUENCE [LARGE SCALE GENOMIC DNA]</scope>
    <source>
        <strain evidence="4 5">KUS-F28377</strain>
    </source>
</reference>
<evidence type="ECO:0000256" key="2">
    <source>
        <dbReference type="ARBA" id="ARBA00022837"/>
    </source>
</evidence>
<feature type="domain" description="EF-hand" evidence="3">
    <location>
        <begin position="5"/>
        <end position="40"/>
    </location>
</feature>
<proteinExistence type="predicted"/>